<sequence>MKLFDIVSKYDCKVYTPDIMRNIEINYAFCSDLMSDALMILNSVKDNGILSHSVLITGLTNNQSIRTAEMLDVEVVLLVRGKIPSTKVIDLANESNIMLIATESTMFNTSGMMYQDGIKGVRYHQQW</sequence>
<organism evidence="1 2">
    <name type="scientific">Peloplasma aerotolerans</name>
    <dbReference type="NCBI Taxonomy" id="3044389"/>
    <lineage>
        <taxon>Bacteria</taxon>
        <taxon>Bacillati</taxon>
        <taxon>Mycoplasmatota</taxon>
        <taxon>Mollicutes</taxon>
        <taxon>Acholeplasmatales</taxon>
        <taxon>Acholeplasmataceae</taxon>
        <taxon>Peloplasma</taxon>
    </lineage>
</organism>
<evidence type="ECO:0000313" key="2">
    <source>
        <dbReference type="Proteomes" id="UP001431532"/>
    </source>
</evidence>
<dbReference type="RefSeq" id="WP_282839136.1">
    <property type="nucleotide sequence ID" value="NZ_JASCXW010000009.1"/>
</dbReference>
<dbReference type="SUPFAM" id="SSF75138">
    <property type="entry name" value="HprK N-terminal domain-like"/>
    <property type="match status" value="1"/>
</dbReference>
<dbReference type="AlphaFoldDB" id="A0AAW6U4C6"/>
<name>A0AAW6U4C6_9MOLU</name>
<evidence type="ECO:0008006" key="3">
    <source>
        <dbReference type="Google" id="ProtNLM"/>
    </source>
</evidence>
<dbReference type="Proteomes" id="UP001431532">
    <property type="component" value="Unassembled WGS sequence"/>
</dbReference>
<reference evidence="1" key="1">
    <citation type="submission" date="2023-05" db="EMBL/GenBank/DDBJ databases">
        <title>Mariniplasma microaerophilum sp. nov., a novel anaerobic mollicute isolated from terrestrial mud volcano, Taman Peninsula, Russia.</title>
        <authorList>
            <person name="Khomyakova M.A."/>
            <person name="Merkel A.Y."/>
            <person name="Slobodkin A.I."/>
        </authorList>
    </citation>
    <scope>NUCLEOTIDE SEQUENCE</scope>
    <source>
        <strain evidence="1">M4Ah</strain>
    </source>
</reference>
<dbReference type="InterPro" id="IPR028979">
    <property type="entry name" value="Ser_kin/Pase_Hpr-like_N_sf"/>
</dbReference>
<gene>
    <name evidence="1" type="ORF">QJ521_03965</name>
</gene>
<keyword evidence="2" id="KW-1185">Reference proteome</keyword>
<proteinExistence type="predicted"/>
<dbReference type="Gene3D" id="3.40.1390.20">
    <property type="entry name" value="HprK N-terminal domain-like"/>
    <property type="match status" value="1"/>
</dbReference>
<dbReference type="EMBL" id="JASCXW010000009">
    <property type="protein sequence ID" value="MDI6452715.1"/>
    <property type="molecule type" value="Genomic_DNA"/>
</dbReference>
<accession>A0AAW6U4C6</accession>
<evidence type="ECO:0000313" key="1">
    <source>
        <dbReference type="EMBL" id="MDI6452715.1"/>
    </source>
</evidence>
<protein>
    <recommendedName>
        <fullName evidence="3">DRTGG domain-containing protein</fullName>
    </recommendedName>
</protein>
<comment type="caution">
    <text evidence="1">The sequence shown here is derived from an EMBL/GenBank/DDBJ whole genome shotgun (WGS) entry which is preliminary data.</text>
</comment>